<sequence length="146" mass="15961">MRLLVSIWGQRDTWHTWHRWHLALAPSPGAGNAHLALAPVACPPHVSLTPKPVPATVTCPWQPLTCSWHPHLFLPPLTCPCPPPPPCYTLGHWERLGESERIQRFLKEQQLPLTLIGASYSGVSVNDCIAGARAAVGRILGSPPEP</sequence>
<proteinExistence type="predicted"/>
<dbReference type="Gene3D" id="3.50.50.60">
    <property type="entry name" value="FAD/NAD(P)-binding domain"/>
    <property type="match status" value="1"/>
</dbReference>
<name>A0A8C5NNI1_JUNHY</name>
<reference evidence="1" key="2">
    <citation type="submission" date="2025-09" db="UniProtKB">
        <authorList>
            <consortium name="Ensembl"/>
        </authorList>
    </citation>
    <scope>IDENTIFICATION</scope>
</reference>
<evidence type="ECO:0000313" key="2">
    <source>
        <dbReference type="Proteomes" id="UP000694408"/>
    </source>
</evidence>
<dbReference type="AlphaFoldDB" id="A0A8C5NNI1"/>
<reference evidence="1" key="1">
    <citation type="submission" date="2025-08" db="UniProtKB">
        <authorList>
            <consortium name="Ensembl"/>
        </authorList>
    </citation>
    <scope>IDENTIFICATION</scope>
</reference>
<dbReference type="InterPro" id="IPR036188">
    <property type="entry name" value="FAD/NAD-bd_sf"/>
</dbReference>
<organism evidence="1 2">
    <name type="scientific">Junco hyemalis</name>
    <name type="common">Dark-eyed junco</name>
    <dbReference type="NCBI Taxonomy" id="40217"/>
    <lineage>
        <taxon>Eukaryota</taxon>
        <taxon>Metazoa</taxon>
        <taxon>Chordata</taxon>
        <taxon>Craniata</taxon>
        <taxon>Vertebrata</taxon>
        <taxon>Euteleostomi</taxon>
        <taxon>Archelosauria</taxon>
        <taxon>Archosauria</taxon>
        <taxon>Dinosauria</taxon>
        <taxon>Saurischia</taxon>
        <taxon>Theropoda</taxon>
        <taxon>Coelurosauria</taxon>
        <taxon>Aves</taxon>
        <taxon>Neognathae</taxon>
        <taxon>Neoaves</taxon>
        <taxon>Telluraves</taxon>
        <taxon>Australaves</taxon>
        <taxon>Passeriformes</taxon>
        <taxon>Passerellidae</taxon>
        <taxon>Junco</taxon>
    </lineage>
</organism>
<dbReference type="Proteomes" id="UP000694408">
    <property type="component" value="Unplaced"/>
</dbReference>
<evidence type="ECO:0000313" key="1">
    <source>
        <dbReference type="Ensembl" id="ENSJHYP00000011968.1"/>
    </source>
</evidence>
<dbReference type="Ensembl" id="ENSJHYT00000014482.1">
    <property type="protein sequence ID" value="ENSJHYP00000011968.1"/>
    <property type="gene ID" value="ENSJHYG00000009339.1"/>
</dbReference>
<accession>A0A8C5NNI1</accession>
<protein>
    <recommendedName>
        <fullName evidence="3">Protoporphyrinogen oxidase</fullName>
    </recommendedName>
</protein>
<keyword evidence="2" id="KW-1185">Reference proteome</keyword>
<evidence type="ECO:0008006" key="3">
    <source>
        <dbReference type="Google" id="ProtNLM"/>
    </source>
</evidence>